<reference evidence="5" key="1">
    <citation type="journal article" date="2023" name="Nat. Microbiol.">
        <title>Enrichment and characterization of a nitric oxide-reducing microbial community in a continuous bioreactor.</title>
        <authorList>
            <person name="Garrido-Amador P."/>
            <person name="Stortenbeker N."/>
            <person name="Wessels H.J.C.T."/>
            <person name="Speth D.R."/>
            <person name="Garcia-Heredia I."/>
            <person name="Kartal B."/>
        </authorList>
    </citation>
    <scope>NUCLEOTIDE SEQUENCE</scope>
    <source>
        <strain evidence="5">MAG1</strain>
    </source>
</reference>
<dbReference type="NCBIfam" id="TIGR00685">
    <property type="entry name" value="T6PP"/>
    <property type="match status" value="1"/>
</dbReference>
<dbReference type="AlphaFoldDB" id="A0AA49FKC9"/>
<accession>A0AA49FKC9</accession>
<gene>
    <name evidence="5" type="primary">otsB</name>
    <name evidence="5" type="ORF">OHM77_11820</name>
</gene>
<evidence type="ECO:0000256" key="3">
    <source>
        <dbReference type="ARBA" id="ARBA00022801"/>
    </source>
</evidence>
<dbReference type="InterPro" id="IPR044651">
    <property type="entry name" value="OTSB-like"/>
</dbReference>
<dbReference type="InterPro" id="IPR023214">
    <property type="entry name" value="HAD_sf"/>
</dbReference>
<comment type="similarity">
    <text evidence="2 4">Belongs to the trehalose phosphatase family.</text>
</comment>
<dbReference type="NCBIfam" id="TIGR01484">
    <property type="entry name" value="HAD-SF-IIB"/>
    <property type="match status" value="1"/>
</dbReference>
<evidence type="ECO:0000313" key="5">
    <source>
        <dbReference type="EMBL" id="WIM05359.1"/>
    </source>
</evidence>
<dbReference type="Proteomes" id="UP001234916">
    <property type="component" value="Chromosome"/>
</dbReference>
<dbReference type="Pfam" id="PF02358">
    <property type="entry name" value="Trehalose_PPase"/>
    <property type="match status" value="1"/>
</dbReference>
<dbReference type="GO" id="GO:0004805">
    <property type="term" value="F:trehalose-phosphatase activity"/>
    <property type="evidence" value="ECO:0007669"/>
    <property type="project" value="UniProtKB-EC"/>
</dbReference>
<dbReference type="KEGG" id="npv:OHM77_11820"/>
<keyword evidence="4" id="KW-0479">Metal-binding</keyword>
<dbReference type="InterPro" id="IPR003337">
    <property type="entry name" value="Trehalose_PPase"/>
</dbReference>
<dbReference type="SUPFAM" id="SSF56784">
    <property type="entry name" value="HAD-like"/>
    <property type="match status" value="1"/>
</dbReference>
<dbReference type="Gene3D" id="3.30.70.1020">
    <property type="entry name" value="Trehalose-6-phosphate phosphatase related protein, domain 2"/>
    <property type="match status" value="1"/>
</dbReference>
<sequence>MIAPGLACLDRRPPLPAAGERWALFLDIDGTLMPIVETPGDVHPDARLNRLLAGLVPSLDGAVALISGRPLGDVARLFAPLTLPAAGQHGLERRDARGGFHRHKFDHRPLERMAHAARALMASHPGLELEDKGMSLALHFRRAPQLAGLVRETLTRHLPDSESGLVMQPGKMVMEVKPAGRDKGVAVREFMAEEPFRGRRPVFVGDDVTDEFGFRVVNEMGGLTVKVGNGETAARWCLPEVEEVRGWLAALVARDEEKT</sequence>
<evidence type="ECO:0000256" key="4">
    <source>
        <dbReference type="RuleBase" id="RU361117"/>
    </source>
</evidence>
<dbReference type="GO" id="GO:0046872">
    <property type="term" value="F:metal ion binding"/>
    <property type="evidence" value="ECO:0007669"/>
    <property type="project" value="UniProtKB-KW"/>
</dbReference>
<comment type="function">
    <text evidence="4">Removes the phosphate from trehalose 6-phosphate to produce free trehalose.</text>
</comment>
<evidence type="ECO:0000256" key="1">
    <source>
        <dbReference type="ARBA" id="ARBA00005199"/>
    </source>
</evidence>
<dbReference type="EMBL" id="CP107246">
    <property type="protein sequence ID" value="WIM05359.1"/>
    <property type="molecule type" value="Genomic_DNA"/>
</dbReference>
<dbReference type="PANTHER" id="PTHR43768">
    <property type="entry name" value="TREHALOSE 6-PHOSPHATE PHOSPHATASE"/>
    <property type="match status" value="1"/>
</dbReference>
<comment type="cofactor">
    <cofactor evidence="4">
        <name>Mg(2+)</name>
        <dbReference type="ChEBI" id="CHEBI:18420"/>
    </cofactor>
</comment>
<protein>
    <recommendedName>
        <fullName evidence="4">Trehalose 6-phosphate phosphatase</fullName>
        <ecNumber evidence="4">3.1.3.12</ecNumber>
    </recommendedName>
</protein>
<dbReference type="GO" id="GO:0005992">
    <property type="term" value="P:trehalose biosynthetic process"/>
    <property type="evidence" value="ECO:0007669"/>
    <property type="project" value="InterPro"/>
</dbReference>
<dbReference type="PANTHER" id="PTHR43768:SF3">
    <property type="entry name" value="TREHALOSE 6-PHOSPHATE PHOSPHATASE"/>
    <property type="match status" value="1"/>
</dbReference>
<comment type="catalytic activity">
    <reaction evidence="4">
        <text>alpha,alpha-trehalose 6-phosphate + H2O = alpha,alpha-trehalose + phosphate</text>
        <dbReference type="Rhea" id="RHEA:23420"/>
        <dbReference type="ChEBI" id="CHEBI:15377"/>
        <dbReference type="ChEBI" id="CHEBI:16551"/>
        <dbReference type="ChEBI" id="CHEBI:43474"/>
        <dbReference type="ChEBI" id="CHEBI:58429"/>
        <dbReference type="EC" id="3.1.3.12"/>
    </reaction>
</comment>
<dbReference type="CDD" id="cd01627">
    <property type="entry name" value="HAD_TPP"/>
    <property type="match status" value="1"/>
</dbReference>
<keyword evidence="3 4" id="KW-0378">Hydrolase</keyword>
<dbReference type="EC" id="3.1.3.12" evidence="4"/>
<dbReference type="InterPro" id="IPR036412">
    <property type="entry name" value="HAD-like_sf"/>
</dbReference>
<evidence type="ECO:0000256" key="2">
    <source>
        <dbReference type="ARBA" id="ARBA00008770"/>
    </source>
</evidence>
<proteinExistence type="inferred from homology"/>
<dbReference type="Gene3D" id="3.40.50.1000">
    <property type="entry name" value="HAD superfamily/HAD-like"/>
    <property type="match status" value="1"/>
</dbReference>
<organism evidence="5">
    <name type="scientific">Candidatus Nitricoxidivorans perseverans</name>
    <dbReference type="NCBI Taxonomy" id="2975601"/>
    <lineage>
        <taxon>Bacteria</taxon>
        <taxon>Pseudomonadati</taxon>
        <taxon>Pseudomonadota</taxon>
        <taxon>Betaproteobacteria</taxon>
        <taxon>Nitrosomonadales</taxon>
        <taxon>Sterolibacteriaceae</taxon>
        <taxon>Candidatus Nitricoxidivorans</taxon>
    </lineage>
</organism>
<name>A0AA49FKC9_9PROT</name>
<dbReference type="InterPro" id="IPR006379">
    <property type="entry name" value="HAD-SF_hydro_IIB"/>
</dbReference>
<comment type="pathway">
    <text evidence="1 4">Glycan biosynthesis; trehalose biosynthesis.</text>
</comment>
<keyword evidence="4" id="KW-0460">Magnesium</keyword>